<keyword evidence="3" id="KW-0045">Antibiotic biosynthesis</keyword>
<dbReference type="GO" id="GO:0016706">
    <property type="term" value="F:2-oxoglutarate-dependent dioxygenase activity"/>
    <property type="evidence" value="ECO:0007669"/>
    <property type="project" value="UniProtKB-ARBA"/>
</dbReference>
<name>A0A345D7X1_9BURK</name>
<evidence type="ECO:0000313" key="6">
    <source>
        <dbReference type="Proteomes" id="UP000252182"/>
    </source>
</evidence>
<organism evidence="5 6">
    <name type="scientific">Ephemeroptericola cinctiostellae</name>
    <dbReference type="NCBI Taxonomy" id="2268024"/>
    <lineage>
        <taxon>Bacteria</taxon>
        <taxon>Pseudomonadati</taxon>
        <taxon>Pseudomonadota</taxon>
        <taxon>Betaproteobacteria</taxon>
        <taxon>Burkholderiales</taxon>
        <taxon>Burkholderiaceae</taxon>
        <taxon>Ephemeroptericola</taxon>
    </lineage>
</organism>
<sequence>MLHADGAYLSRDIRPETLSLLCLIDEAKTDTRLVTIDSILSDLEAKSLDILSDPNFLHIPPTTFEVSNESNSSGSILDKVDGLWEMKVATHSCEPQTLAAQTSLYEFIDAAESNVISHSWRPGDLLIFNNFRCLHGRGEIQGKRWLQRCYGSSRVTVGEVINLAA</sequence>
<dbReference type="InterPro" id="IPR042098">
    <property type="entry name" value="TauD-like_sf"/>
</dbReference>
<dbReference type="RefSeq" id="WP_114561758.1">
    <property type="nucleotide sequence ID" value="NZ_CP031124.1"/>
</dbReference>
<reference evidence="6" key="1">
    <citation type="submission" date="2018-07" db="EMBL/GenBank/DDBJ databases">
        <authorList>
            <person name="Kim H."/>
        </authorList>
    </citation>
    <scope>NUCLEOTIDE SEQUENCE [LARGE SCALE GENOMIC DNA]</scope>
    <source>
        <strain evidence="6">F02</strain>
    </source>
</reference>
<evidence type="ECO:0000256" key="3">
    <source>
        <dbReference type="ARBA" id="ARBA00023194"/>
    </source>
</evidence>
<dbReference type="Pfam" id="PF02668">
    <property type="entry name" value="TauD"/>
    <property type="match status" value="1"/>
</dbReference>
<dbReference type="InterPro" id="IPR003819">
    <property type="entry name" value="TauD/TfdA-like"/>
</dbReference>
<evidence type="ECO:0000256" key="2">
    <source>
        <dbReference type="ARBA" id="ARBA00023002"/>
    </source>
</evidence>
<feature type="domain" description="TauD/TfdA-like" evidence="4">
    <location>
        <begin position="100"/>
        <end position="150"/>
    </location>
</feature>
<protein>
    <submittedName>
        <fullName evidence="5">L-asparagine oxygenase</fullName>
        <ecNumber evidence="5">1.14.11.39</ecNumber>
    </submittedName>
</protein>
<dbReference type="PANTHER" id="PTHR10696">
    <property type="entry name" value="GAMMA-BUTYROBETAINE HYDROXYLASE-RELATED"/>
    <property type="match status" value="1"/>
</dbReference>
<dbReference type="KEGG" id="hyf:DTO96_100167"/>
<accession>A0A345D7X1</accession>
<dbReference type="InterPro" id="IPR050411">
    <property type="entry name" value="AlphaKG_dependent_hydroxylases"/>
</dbReference>
<keyword evidence="6" id="KW-1185">Reference proteome</keyword>
<evidence type="ECO:0000256" key="1">
    <source>
        <dbReference type="ARBA" id="ARBA00001954"/>
    </source>
</evidence>
<dbReference type="Gene3D" id="3.60.130.10">
    <property type="entry name" value="Clavaminate synthase-like"/>
    <property type="match status" value="1"/>
</dbReference>
<dbReference type="Proteomes" id="UP000252182">
    <property type="component" value="Chromosome"/>
</dbReference>
<comment type="cofactor">
    <cofactor evidence="1">
        <name>Fe(2+)</name>
        <dbReference type="ChEBI" id="CHEBI:29033"/>
    </cofactor>
</comment>
<gene>
    <name evidence="5" type="primary">asnO</name>
    <name evidence="5" type="ORF">DTO96_100167</name>
</gene>
<evidence type="ECO:0000313" key="5">
    <source>
        <dbReference type="EMBL" id="AXF84459.1"/>
    </source>
</evidence>
<dbReference type="GO" id="GO:0017000">
    <property type="term" value="P:antibiotic biosynthetic process"/>
    <property type="evidence" value="ECO:0007669"/>
    <property type="project" value="UniProtKB-KW"/>
</dbReference>
<dbReference type="EC" id="1.14.11.39" evidence="5"/>
<dbReference type="AlphaFoldDB" id="A0A345D7X1"/>
<dbReference type="OrthoDB" id="480112at2"/>
<dbReference type="PANTHER" id="PTHR10696:SF56">
    <property type="entry name" value="TAUD_TFDA-LIKE DOMAIN-CONTAINING PROTEIN"/>
    <property type="match status" value="1"/>
</dbReference>
<dbReference type="EMBL" id="CP031124">
    <property type="protein sequence ID" value="AXF84459.1"/>
    <property type="molecule type" value="Genomic_DNA"/>
</dbReference>
<proteinExistence type="predicted"/>
<dbReference type="SUPFAM" id="SSF51197">
    <property type="entry name" value="Clavaminate synthase-like"/>
    <property type="match status" value="1"/>
</dbReference>
<evidence type="ECO:0000259" key="4">
    <source>
        <dbReference type="Pfam" id="PF02668"/>
    </source>
</evidence>
<keyword evidence="2 5" id="KW-0560">Oxidoreductase</keyword>